<keyword evidence="2" id="KW-1185">Reference proteome</keyword>
<reference evidence="1 2" key="1">
    <citation type="submission" date="2020-09" db="EMBL/GenBank/DDBJ databases">
        <title>De no assembly of potato wild relative species, Solanum commersonii.</title>
        <authorList>
            <person name="Cho K."/>
        </authorList>
    </citation>
    <scope>NUCLEOTIDE SEQUENCE [LARGE SCALE GENOMIC DNA]</scope>
    <source>
        <strain evidence="1">LZ3.2</strain>
        <tissue evidence="1">Leaf</tissue>
    </source>
</reference>
<proteinExistence type="predicted"/>
<dbReference type="OrthoDB" id="1272705at2759"/>
<name>A0A9J5XC29_SOLCO</name>
<dbReference type="AlphaFoldDB" id="A0A9J5XC29"/>
<dbReference type="Proteomes" id="UP000824120">
    <property type="component" value="Chromosome 9"/>
</dbReference>
<sequence length="190" mass="21534">MFRKIREEEKSLKSLEPVALLSVERVNTDTKVLCVPGFLKGIKSRAGKEIVEEVDEAGRLTRSGRCYSLEELEKRKMAQNIRVPLKKAVTQQEVEDTCSKETTVNQLEELAKRIFESNTITLTDDELPTEGARHNRALLLTVKCEGYYVNEVMIDGGFGVEICPFSTLQSLKINPYRIRSSNVFVRAYDG</sequence>
<organism evidence="1 2">
    <name type="scientific">Solanum commersonii</name>
    <name type="common">Commerson's wild potato</name>
    <name type="synonym">Commerson's nightshade</name>
    <dbReference type="NCBI Taxonomy" id="4109"/>
    <lineage>
        <taxon>Eukaryota</taxon>
        <taxon>Viridiplantae</taxon>
        <taxon>Streptophyta</taxon>
        <taxon>Embryophyta</taxon>
        <taxon>Tracheophyta</taxon>
        <taxon>Spermatophyta</taxon>
        <taxon>Magnoliopsida</taxon>
        <taxon>eudicotyledons</taxon>
        <taxon>Gunneridae</taxon>
        <taxon>Pentapetalae</taxon>
        <taxon>asterids</taxon>
        <taxon>lamiids</taxon>
        <taxon>Solanales</taxon>
        <taxon>Solanaceae</taxon>
        <taxon>Solanoideae</taxon>
        <taxon>Solaneae</taxon>
        <taxon>Solanum</taxon>
    </lineage>
</organism>
<evidence type="ECO:0000313" key="2">
    <source>
        <dbReference type="Proteomes" id="UP000824120"/>
    </source>
</evidence>
<gene>
    <name evidence="1" type="ORF">H5410_045593</name>
</gene>
<evidence type="ECO:0000313" key="1">
    <source>
        <dbReference type="EMBL" id="KAG5585159.1"/>
    </source>
</evidence>
<comment type="caution">
    <text evidence="1">The sequence shown here is derived from an EMBL/GenBank/DDBJ whole genome shotgun (WGS) entry which is preliminary data.</text>
</comment>
<dbReference type="EMBL" id="JACXVP010000009">
    <property type="protein sequence ID" value="KAG5585159.1"/>
    <property type="molecule type" value="Genomic_DNA"/>
</dbReference>
<accession>A0A9J5XC29</accession>
<protein>
    <submittedName>
        <fullName evidence="1">Uncharacterized protein</fullName>
    </submittedName>
</protein>